<keyword evidence="1" id="KW-0732">Signal</keyword>
<feature type="signal peptide" evidence="1">
    <location>
        <begin position="1"/>
        <end position="19"/>
    </location>
</feature>
<feature type="chain" id="PRO_5045035607" evidence="1">
    <location>
        <begin position="20"/>
        <end position="196"/>
    </location>
</feature>
<dbReference type="GeneID" id="106812767"/>
<dbReference type="PANTHER" id="PTHR11905">
    <property type="entry name" value="ADAM A DISINTEGRIN AND METALLOPROTEASE DOMAIN"/>
    <property type="match status" value="1"/>
</dbReference>
<evidence type="ECO:0000313" key="2">
    <source>
        <dbReference type="Proteomes" id="UP000695022"/>
    </source>
</evidence>
<name>A0ABM1EJ52_PRICU</name>
<protein>
    <submittedName>
        <fullName evidence="3">A disintegrin and metalloproteinase with thrombospondin motifs 18-like</fullName>
    </submittedName>
</protein>
<sequence>MEMNLVVLLVCAAAVVVAGISDDSKVNTIHHHLSKRELHMLFGASHHSEVPAYKLVVPTDLHGGIVKRHADVIDDQLHYKFEGLHDDDEPFELLLHRKMEPLSPTFVMVERHEDISQNRMRHVESPSCYYFANVTSHANSIAAVSTCDGLRGVIMTPRSHYMIQPVPSSLIRRHRRSTDGAAADAILETSHFLYEP</sequence>
<dbReference type="RefSeq" id="XP_014672223.1">
    <property type="nucleotide sequence ID" value="XM_014816737.1"/>
</dbReference>
<evidence type="ECO:0000313" key="3">
    <source>
        <dbReference type="RefSeq" id="XP_014672223.1"/>
    </source>
</evidence>
<dbReference type="PANTHER" id="PTHR11905:SF159">
    <property type="entry name" value="ADAM METALLOPROTEASE"/>
    <property type="match status" value="1"/>
</dbReference>
<feature type="non-terminal residue" evidence="3">
    <location>
        <position position="196"/>
    </location>
</feature>
<reference evidence="3" key="1">
    <citation type="submission" date="2025-08" db="UniProtKB">
        <authorList>
            <consortium name="RefSeq"/>
        </authorList>
    </citation>
    <scope>IDENTIFICATION</scope>
</reference>
<proteinExistence type="predicted"/>
<evidence type="ECO:0000256" key="1">
    <source>
        <dbReference type="SAM" id="SignalP"/>
    </source>
</evidence>
<keyword evidence="2" id="KW-1185">Reference proteome</keyword>
<accession>A0ABM1EJ52</accession>
<organism evidence="2 3">
    <name type="scientific">Priapulus caudatus</name>
    <name type="common">Priapulid worm</name>
    <dbReference type="NCBI Taxonomy" id="37621"/>
    <lineage>
        <taxon>Eukaryota</taxon>
        <taxon>Metazoa</taxon>
        <taxon>Ecdysozoa</taxon>
        <taxon>Scalidophora</taxon>
        <taxon>Priapulida</taxon>
        <taxon>Priapulimorpha</taxon>
        <taxon>Priapulimorphida</taxon>
        <taxon>Priapulidae</taxon>
        <taxon>Priapulus</taxon>
    </lineage>
</organism>
<gene>
    <name evidence="3" type="primary">LOC106812767</name>
</gene>
<dbReference type="Proteomes" id="UP000695022">
    <property type="component" value="Unplaced"/>
</dbReference>